<protein>
    <submittedName>
        <fullName evidence="2">Uncharacterized protein</fullName>
    </submittedName>
</protein>
<evidence type="ECO:0000256" key="1">
    <source>
        <dbReference type="SAM" id="MobiDB-lite"/>
    </source>
</evidence>
<sequence length="284" mass="32217">MALSIEREAARTSINESGSPTRMAHERTPPRHQMTLRSHSGQDLSPFRWFLADSLRLLPSSMNDNDSEATTEILDTSQMQDCFSEPCSPARNIGIPQDPFLSLPTTPECNESRVWALHNPIEPDFAIWEDPACYQSPSHLTRSTYFDAGEEKENRHATISDYDTSDEDEHQRGRIDWTQVQVGPHDAFGLPVHSPFVHALANISIGQHADNTYRATYRRNPTLIAAETNFGPQRDEDEWDDSLSVFQEEGNVFMGPEEDRTIYGRQPPVRDANVESQNRAFLET</sequence>
<accession>A0A1V6PE76</accession>
<reference evidence="3" key="1">
    <citation type="journal article" date="2017" name="Nat. Microbiol.">
        <title>Global analysis of biosynthetic gene clusters reveals vast potential of secondary metabolite production in Penicillium species.</title>
        <authorList>
            <person name="Nielsen J.C."/>
            <person name="Grijseels S."/>
            <person name="Prigent S."/>
            <person name="Ji B."/>
            <person name="Dainat J."/>
            <person name="Nielsen K.F."/>
            <person name="Frisvad J.C."/>
            <person name="Workman M."/>
            <person name="Nielsen J."/>
        </authorList>
    </citation>
    <scope>NUCLEOTIDE SEQUENCE [LARGE SCALE GENOMIC DNA]</scope>
    <source>
        <strain evidence="3">IBT 11843</strain>
    </source>
</reference>
<organism evidence="2 3">
    <name type="scientific">Penicillium decumbens</name>
    <dbReference type="NCBI Taxonomy" id="69771"/>
    <lineage>
        <taxon>Eukaryota</taxon>
        <taxon>Fungi</taxon>
        <taxon>Dikarya</taxon>
        <taxon>Ascomycota</taxon>
        <taxon>Pezizomycotina</taxon>
        <taxon>Eurotiomycetes</taxon>
        <taxon>Eurotiomycetidae</taxon>
        <taxon>Eurotiales</taxon>
        <taxon>Aspergillaceae</taxon>
        <taxon>Penicillium</taxon>
    </lineage>
</organism>
<dbReference type="OrthoDB" id="4350061at2759"/>
<gene>
    <name evidence="2" type="ORF">PENDEC_c009G06935</name>
</gene>
<evidence type="ECO:0000313" key="3">
    <source>
        <dbReference type="Proteomes" id="UP000191522"/>
    </source>
</evidence>
<keyword evidence="3" id="KW-1185">Reference proteome</keyword>
<name>A0A1V6PE76_PENDC</name>
<comment type="caution">
    <text evidence="2">The sequence shown here is derived from an EMBL/GenBank/DDBJ whole genome shotgun (WGS) entry which is preliminary data.</text>
</comment>
<feature type="compositionally biased region" description="Basic and acidic residues" evidence="1">
    <location>
        <begin position="1"/>
        <end position="10"/>
    </location>
</feature>
<evidence type="ECO:0000313" key="2">
    <source>
        <dbReference type="EMBL" id="OQD74912.1"/>
    </source>
</evidence>
<dbReference type="EMBL" id="MDYL01000009">
    <property type="protein sequence ID" value="OQD74912.1"/>
    <property type="molecule type" value="Genomic_DNA"/>
</dbReference>
<dbReference type="Proteomes" id="UP000191522">
    <property type="component" value="Unassembled WGS sequence"/>
</dbReference>
<dbReference type="AlphaFoldDB" id="A0A1V6PE76"/>
<feature type="region of interest" description="Disordered" evidence="1">
    <location>
        <begin position="1"/>
        <end position="38"/>
    </location>
</feature>
<proteinExistence type="predicted"/>